<dbReference type="EMBL" id="QCZI01000006">
    <property type="protein sequence ID" value="PWA05585.1"/>
    <property type="molecule type" value="Genomic_DNA"/>
</dbReference>
<dbReference type="AlphaFoldDB" id="A0A2U1JKQ5"/>
<comment type="caution">
    <text evidence="1">The sequence shown here is derived from an EMBL/GenBank/DDBJ whole genome shotgun (WGS) entry which is preliminary data.</text>
</comment>
<sequence>MMKQIYLSFSEVFTSGNRKLVVAIFFSIFSNIATAENLSDKNIEKQHLRQSEREMHRFWLDMTNSGGAFSQTLIGYITGATLGVDRGIDGKYFNDGEIALYSLIDNVNYAIQGRGLPFDASNSVPLGFKVTTAGNYSVTINHMDGLFSLGQKIFIKDNLTNTTYDLRLGGYTFFSDSGTFNSRFEIVYKMPFEENQNSLTGTQTTFNENTVIVYKQDQNLIINTAKSIISSVKVFDIKGQLLAERNAVNLSEVSIPMNNSNFFLLVQIISREGFVSIKKIFF</sequence>
<proteinExistence type="predicted"/>
<name>A0A2U1JKQ5_9FLAO</name>
<evidence type="ECO:0000313" key="1">
    <source>
        <dbReference type="EMBL" id="PWA05585.1"/>
    </source>
</evidence>
<protein>
    <submittedName>
        <fullName evidence="1">Uncharacterized protein</fullName>
    </submittedName>
</protein>
<accession>A0A2U1JKQ5</accession>
<reference evidence="1 2" key="1">
    <citation type="submission" date="2018-04" db="EMBL/GenBank/DDBJ databases">
        <title>Flavobacterium sp. nov., isolated from glacier ice.</title>
        <authorList>
            <person name="Liu Q."/>
            <person name="Xin Y.-H."/>
        </authorList>
    </citation>
    <scope>NUCLEOTIDE SEQUENCE [LARGE SCALE GENOMIC DNA]</scope>
    <source>
        <strain evidence="1 2">RB1R5</strain>
    </source>
</reference>
<organism evidence="1 2">
    <name type="scientific">Flavobacterium psychrotolerans</name>
    <dbReference type="NCBI Taxonomy" id="2169410"/>
    <lineage>
        <taxon>Bacteria</taxon>
        <taxon>Pseudomonadati</taxon>
        <taxon>Bacteroidota</taxon>
        <taxon>Flavobacteriia</taxon>
        <taxon>Flavobacteriales</taxon>
        <taxon>Flavobacteriaceae</taxon>
        <taxon>Flavobacterium</taxon>
    </lineage>
</organism>
<evidence type="ECO:0000313" key="2">
    <source>
        <dbReference type="Proteomes" id="UP000245449"/>
    </source>
</evidence>
<gene>
    <name evidence="1" type="ORF">DB895_06265</name>
</gene>
<keyword evidence="2" id="KW-1185">Reference proteome</keyword>
<dbReference type="Proteomes" id="UP000245449">
    <property type="component" value="Unassembled WGS sequence"/>
</dbReference>